<feature type="region of interest" description="Disordered" evidence="2">
    <location>
        <begin position="1"/>
        <end position="28"/>
    </location>
</feature>
<feature type="compositionally biased region" description="Low complexity" evidence="2">
    <location>
        <begin position="643"/>
        <end position="660"/>
    </location>
</feature>
<name>A0A9X3NKB1_9ACTN</name>
<dbReference type="AlphaFoldDB" id="A0A9X3NKB1"/>
<accession>A0A9X3NKB1</accession>
<protein>
    <submittedName>
        <fullName evidence="4">Prolyl oligopeptidase family serine peptidase</fullName>
    </submittedName>
</protein>
<dbReference type="PANTHER" id="PTHR42776:SF27">
    <property type="entry name" value="DIPEPTIDYL PEPTIDASE FAMILY MEMBER 6"/>
    <property type="match status" value="1"/>
</dbReference>
<dbReference type="RefSeq" id="WP_270070915.1">
    <property type="nucleotide sequence ID" value="NZ_JAJAQC010000005.1"/>
</dbReference>
<evidence type="ECO:0000313" key="4">
    <source>
        <dbReference type="EMBL" id="MDA0563641.1"/>
    </source>
</evidence>
<reference evidence="4" key="1">
    <citation type="submission" date="2021-10" db="EMBL/GenBank/DDBJ databases">
        <title>Streptomonospora sp. nov., isolated from mangrove soil.</title>
        <authorList>
            <person name="Chen X."/>
            <person name="Ge X."/>
            <person name="Liu W."/>
        </authorList>
    </citation>
    <scope>NUCLEOTIDE SEQUENCE</scope>
    <source>
        <strain evidence="4">S1-112</strain>
    </source>
</reference>
<dbReference type="SUPFAM" id="SSF53474">
    <property type="entry name" value="alpha/beta-Hydrolases"/>
    <property type="match status" value="1"/>
</dbReference>
<sequence length="697" mass="75104">MDDAATALGAPREQGDTAELRTAERRPDRSIYCYREEPPDDEPGKWAVYSWDRTTGERRRLTDLEHNAADAVISADGETVYWFKPTHPGSEDGTWVSQPFASAPGDEAPVAPGLPPGRYLGGSARAGKFAFCMEFDGELPPGGKRFGVYVAEREGTESTEGTVREIAADDTALLNGPMLSADGTLVAFVNGVIGGAWADVRRTADGSPVRRVGDREGVSVVPIQFSTDPASHELLLFREGPDDDLRSLVVADADDPADERRLSREGVVGELYQRWTSWWLTEARYAPDGWTALAVFNDGFDQRVYRFDTTRPDAPPTLVPTEPGTLKDVAARPDGSVEYRWQNMFSAGEYRSTSGAVFPFAPSKPPLLGPGEARVQRMWVDVAVPENGRLSVVVVTPTAPPPPGGYPLLLDVHGGPVSSIPNAPPSEVSQTAVKAGAVLVMPDYAGSGGYGRAWRTSIYGRAGTTEVDHLQAAVEAVVARGRANPERAVNPDHMTGYGFSYGGFLVALLMTRGFPNGVCGGPLLAPEINHADPKAALSMRITHETHFGGPPDASPEAWERASARLNSDGITGRMHVLRYTLDTRYGFRQAKAFEDAVRERGKDNISFTDFADGHNPDRRPKEVAEAVREVETGYVLKFLGLSRPPATEGAGAGPTAARAPGLRDLRKGAARHGGRGLRNAVRRDPDRGRGKGRGKGR</sequence>
<feature type="region of interest" description="Disordered" evidence="2">
    <location>
        <begin position="642"/>
        <end position="697"/>
    </location>
</feature>
<dbReference type="PANTHER" id="PTHR42776">
    <property type="entry name" value="SERINE PEPTIDASE S9 FAMILY MEMBER"/>
    <property type="match status" value="1"/>
</dbReference>
<keyword evidence="5" id="KW-1185">Reference proteome</keyword>
<comment type="caution">
    <text evidence="4">The sequence shown here is derived from an EMBL/GenBank/DDBJ whole genome shotgun (WGS) entry which is preliminary data.</text>
</comment>
<organism evidence="4 5">
    <name type="scientific">Streptomonospora mangrovi</name>
    <dbReference type="NCBI Taxonomy" id="2883123"/>
    <lineage>
        <taxon>Bacteria</taxon>
        <taxon>Bacillati</taxon>
        <taxon>Actinomycetota</taxon>
        <taxon>Actinomycetes</taxon>
        <taxon>Streptosporangiales</taxon>
        <taxon>Nocardiopsidaceae</taxon>
        <taxon>Streptomonospora</taxon>
    </lineage>
</organism>
<feature type="domain" description="Peptidase S9 prolyl oligopeptidase catalytic" evidence="3">
    <location>
        <begin position="430"/>
        <end position="619"/>
    </location>
</feature>
<dbReference type="GO" id="GO:0004252">
    <property type="term" value="F:serine-type endopeptidase activity"/>
    <property type="evidence" value="ECO:0007669"/>
    <property type="project" value="TreeGrafter"/>
</dbReference>
<dbReference type="Pfam" id="PF00326">
    <property type="entry name" value="Peptidase_S9"/>
    <property type="match status" value="1"/>
</dbReference>
<evidence type="ECO:0000256" key="2">
    <source>
        <dbReference type="SAM" id="MobiDB-lite"/>
    </source>
</evidence>
<dbReference type="Gene3D" id="3.40.50.1820">
    <property type="entry name" value="alpha/beta hydrolase"/>
    <property type="match status" value="1"/>
</dbReference>
<evidence type="ECO:0000313" key="5">
    <source>
        <dbReference type="Proteomes" id="UP001140076"/>
    </source>
</evidence>
<dbReference type="EMBL" id="JAJAQC010000005">
    <property type="protein sequence ID" value="MDA0563641.1"/>
    <property type="molecule type" value="Genomic_DNA"/>
</dbReference>
<keyword evidence="1" id="KW-0378">Hydrolase</keyword>
<dbReference type="InterPro" id="IPR001375">
    <property type="entry name" value="Peptidase_S9_cat"/>
</dbReference>
<evidence type="ECO:0000256" key="1">
    <source>
        <dbReference type="ARBA" id="ARBA00022801"/>
    </source>
</evidence>
<dbReference type="Proteomes" id="UP001140076">
    <property type="component" value="Unassembled WGS sequence"/>
</dbReference>
<evidence type="ECO:0000259" key="3">
    <source>
        <dbReference type="Pfam" id="PF00326"/>
    </source>
</evidence>
<feature type="compositionally biased region" description="Basic and acidic residues" evidence="2">
    <location>
        <begin position="13"/>
        <end position="28"/>
    </location>
</feature>
<dbReference type="SUPFAM" id="SSF69322">
    <property type="entry name" value="Tricorn protease domain 2"/>
    <property type="match status" value="1"/>
</dbReference>
<dbReference type="GO" id="GO:0006508">
    <property type="term" value="P:proteolysis"/>
    <property type="evidence" value="ECO:0007669"/>
    <property type="project" value="InterPro"/>
</dbReference>
<proteinExistence type="predicted"/>
<dbReference type="InterPro" id="IPR029058">
    <property type="entry name" value="AB_hydrolase_fold"/>
</dbReference>
<gene>
    <name evidence="4" type="ORF">LG943_04740</name>
</gene>